<evidence type="ECO:0000259" key="8">
    <source>
        <dbReference type="PROSITE" id="PS50928"/>
    </source>
</evidence>
<dbReference type="InterPro" id="IPR035906">
    <property type="entry name" value="MetI-like_sf"/>
</dbReference>
<proteinExistence type="inferred from homology"/>
<keyword evidence="5 7" id="KW-1133">Transmembrane helix</keyword>
<evidence type="ECO:0000256" key="6">
    <source>
        <dbReference type="ARBA" id="ARBA00023136"/>
    </source>
</evidence>
<evidence type="ECO:0000256" key="3">
    <source>
        <dbReference type="ARBA" id="ARBA00022475"/>
    </source>
</evidence>
<dbReference type="PANTHER" id="PTHR43163:SF6">
    <property type="entry name" value="DIPEPTIDE TRANSPORT SYSTEM PERMEASE PROTEIN DPPB-RELATED"/>
    <property type="match status" value="1"/>
</dbReference>
<dbReference type="PROSITE" id="PS50928">
    <property type="entry name" value="ABC_TM1"/>
    <property type="match status" value="1"/>
</dbReference>
<organism evidence="9">
    <name type="scientific">uncultured Thermomicrobiales bacterium</name>
    <dbReference type="NCBI Taxonomy" id="1645740"/>
    <lineage>
        <taxon>Bacteria</taxon>
        <taxon>Pseudomonadati</taxon>
        <taxon>Thermomicrobiota</taxon>
        <taxon>Thermomicrobia</taxon>
        <taxon>Thermomicrobiales</taxon>
        <taxon>environmental samples</taxon>
    </lineage>
</organism>
<dbReference type="SUPFAM" id="SSF161098">
    <property type="entry name" value="MetI-like"/>
    <property type="match status" value="1"/>
</dbReference>
<feature type="transmembrane region" description="Helical" evidence="7">
    <location>
        <begin position="283"/>
        <end position="309"/>
    </location>
</feature>
<comment type="similarity">
    <text evidence="7">Belongs to the binding-protein-dependent transport system permease family.</text>
</comment>
<feature type="transmembrane region" description="Helical" evidence="7">
    <location>
        <begin position="12"/>
        <end position="30"/>
    </location>
</feature>
<evidence type="ECO:0000256" key="4">
    <source>
        <dbReference type="ARBA" id="ARBA00022692"/>
    </source>
</evidence>
<feature type="domain" description="ABC transmembrane type-1" evidence="8">
    <location>
        <begin position="97"/>
        <end position="306"/>
    </location>
</feature>
<feature type="transmembrane region" description="Helical" evidence="7">
    <location>
        <begin position="103"/>
        <end position="124"/>
    </location>
</feature>
<evidence type="ECO:0000256" key="5">
    <source>
        <dbReference type="ARBA" id="ARBA00022989"/>
    </source>
</evidence>
<keyword evidence="2 7" id="KW-0813">Transport</keyword>
<dbReference type="EMBL" id="CADCWK010000245">
    <property type="protein sequence ID" value="CAA9567427.1"/>
    <property type="molecule type" value="Genomic_DNA"/>
</dbReference>
<feature type="transmembrane region" description="Helical" evidence="7">
    <location>
        <begin position="136"/>
        <end position="158"/>
    </location>
</feature>
<name>A0A6J4V5G0_9BACT</name>
<comment type="subcellular location">
    <subcellularLocation>
        <location evidence="1 7">Cell membrane</location>
        <topology evidence="1 7">Multi-pass membrane protein</topology>
    </subcellularLocation>
</comment>
<dbReference type="AlphaFoldDB" id="A0A6J4V5G0"/>
<gene>
    <name evidence="9" type="ORF">AVDCRST_MAG33-2190</name>
</gene>
<keyword evidence="3" id="KW-1003">Cell membrane</keyword>
<dbReference type="GO" id="GO:0071916">
    <property type="term" value="F:dipeptide transmembrane transporter activity"/>
    <property type="evidence" value="ECO:0007669"/>
    <property type="project" value="TreeGrafter"/>
</dbReference>
<dbReference type="InterPro" id="IPR000515">
    <property type="entry name" value="MetI-like"/>
</dbReference>
<sequence>MLRYVLTRTATAALSILGVATIVFVMMRLIPGGIVEALAGPSVAQSPELLAQLEAKYGLDKPVVVQYGYWLGNALRGDLGESLGTRAPVATEIVRRTGITIELTGLATLVSLLVGVPAGVIAALRRGSVTDVATRGFTLLGLSIPDFVLGTVLIYVVSTRGLGLPVSGYVSPSEGLLAHFRSILLPTLSLAVVTTAVVVRVVRSSVVEVLGEPYVVTARAKGLAAGVVARRHVMRSALIPTVTIVGINTGYLLSGAVIIEQLFSLPGLGRYALEGILGRDYPVAQATVIVGALMFVLASLAADLLYAYLDPRIKY</sequence>
<reference evidence="9" key="1">
    <citation type="submission" date="2020-02" db="EMBL/GenBank/DDBJ databases">
        <authorList>
            <person name="Meier V. D."/>
        </authorList>
    </citation>
    <scope>NUCLEOTIDE SEQUENCE</scope>
    <source>
        <strain evidence="9">AVDCRST_MAG33</strain>
    </source>
</reference>
<evidence type="ECO:0000256" key="2">
    <source>
        <dbReference type="ARBA" id="ARBA00022448"/>
    </source>
</evidence>
<dbReference type="PANTHER" id="PTHR43163">
    <property type="entry name" value="DIPEPTIDE TRANSPORT SYSTEM PERMEASE PROTEIN DPPB-RELATED"/>
    <property type="match status" value="1"/>
</dbReference>
<dbReference type="InterPro" id="IPR045621">
    <property type="entry name" value="BPD_transp_1_N"/>
</dbReference>
<evidence type="ECO:0000256" key="7">
    <source>
        <dbReference type="RuleBase" id="RU363032"/>
    </source>
</evidence>
<dbReference type="Pfam" id="PF19300">
    <property type="entry name" value="BPD_transp_1_N"/>
    <property type="match status" value="1"/>
</dbReference>
<evidence type="ECO:0000313" key="9">
    <source>
        <dbReference type="EMBL" id="CAA9567427.1"/>
    </source>
</evidence>
<evidence type="ECO:0000256" key="1">
    <source>
        <dbReference type="ARBA" id="ARBA00004651"/>
    </source>
</evidence>
<dbReference type="CDD" id="cd06261">
    <property type="entry name" value="TM_PBP2"/>
    <property type="match status" value="1"/>
</dbReference>
<keyword evidence="4 7" id="KW-0812">Transmembrane</keyword>
<dbReference type="Pfam" id="PF00528">
    <property type="entry name" value="BPD_transp_1"/>
    <property type="match status" value="1"/>
</dbReference>
<keyword evidence="6 7" id="KW-0472">Membrane</keyword>
<feature type="transmembrane region" description="Helical" evidence="7">
    <location>
        <begin position="178"/>
        <end position="199"/>
    </location>
</feature>
<protein>
    <submittedName>
        <fullName evidence="9">Dipeptide transport system permease protein DppB</fullName>
    </submittedName>
</protein>
<feature type="transmembrane region" description="Helical" evidence="7">
    <location>
        <begin position="237"/>
        <end position="263"/>
    </location>
</feature>
<accession>A0A6J4V5G0</accession>
<dbReference type="GO" id="GO:0005886">
    <property type="term" value="C:plasma membrane"/>
    <property type="evidence" value="ECO:0007669"/>
    <property type="project" value="UniProtKB-SubCell"/>
</dbReference>
<dbReference type="Gene3D" id="1.10.3720.10">
    <property type="entry name" value="MetI-like"/>
    <property type="match status" value="1"/>
</dbReference>